<feature type="region of interest" description="Disordered" evidence="1">
    <location>
        <begin position="1"/>
        <end position="38"/>
    </location>
</feature>
<dbReference type="Pfam" id="PF16787">
    <property type="entry name" value="NDC10_II"/>
    <property type="match status" value="1"/>
</dbReference>
<dbReference type="GO" id="GO:0000981">
    <property type="term" value="F:DNA-binding transcription factor activity, RNA polymerase II-specific"/>
    <property type="evidence" value="ECO:0007669"/>
    <property type="project" value="TreeGrafter"/>
</dbReference>
<feature type="compositionally biased region" description="Acidic residues" evidence="1">
    <location>
        <begin position="19"/>
        <end position="36"/>
    </location>
</feature>
<evidence type="ECO:0000313" key="4">
    <source>
        <dbReference type="Proteomes" id="UP000199727"/>
    </source>
</evidence>
<dbReference type="GO" id="GO:0000978">
    <property type="term" value="F:RNA polymerase II cis-regulatory region sequence-specific DNA binding"/>
    <property type="evidence" value="ECO:0007669"/>
    <property type="project" value="TreeGrafter"/>
</dbReference>
<comment type="caution">
    <text evidence="3">The sequence shown here is derived from an EMBL/GenBank/DDBJ whole genome shotgun (WGS) entry which is preliminary data.</text>
</comment>
<proteinExistence type="predicted"/>
<dbReference type="Proteomes" id="UP000199727">
    <property type="component" value="Unassembled WGS sequence"/>
</dbReference>
<dbReference type="OrthoDB" id="2575514at2759"/>
<evidence type="ECO:0000313" key="3">
    <source>
        <dbReference type="EMBL" id="OXG26679.1"/>
    </source>
</evidence>
<evidence type="ECO:0000256" key="1">
    <source>
        <dbReference type="SAM" id="MobiDB-lite"/>
    </source>
</evidence>
<reference evidence="3 4" key="1">
    <citation type="submission" date="2017-06" db="EMBL/GenBank/DDBJ databases">
        <title>Global population genomics of the pathogenic fungus Cryptococcus neoformans var. grubii.</title>
        <authorList>
            <person name="Cuomo C."/>
            <person name="Litvintseva A."/>
            <person name="Chen Y."/>
            <person name="Young S."/>
            <person name="Zeng Q."/>
            <person name="Chapman S."/>
            <person name="Gujja S."/>
            <person name="Saif S."/>
            <person name="Birren B."/>
        </authorList>
    </citation>
    <scope>NUCLEOTIDE SEQUENCE [LARGE SCALE GENOMIC DNA]</scope>
    <source>
        <strain evidence="3 4">Tu259-1</strain>
    </source>
</reference>
<protein>
    <recommendedName>
        <fullName evidence="2">Ndc10 domain-containing protein</fullName>
    </recommendedName>
</protein>
<dbReference type="InterPro" id="IPR052146">
    <property type="entry name" value="HOT1"/>
</dbReference>
<evidence type="ECO:0000259" key="2">
    <source>
        <dbReference type="Pfam" id="PF16787"/>
    </source>
</evidence>
<sequence>MQGIYSEQVHHQSAANDQVEQDVMDDADGEEDEDGASEVVTREERTQLMAEVNGIEEFVRLRKDLGYDDAGILNFEDMGDGLGDFTAQAVGIQGFSVLATNFKTTLASLSLRHFQEESPAPRYGVVTNHESKIQYATLLRNKDVDRCPVSFLALMLFARFHSSRQSFPNSNTSFPFFKICRDWYPIPLFVTPQSNYLHLKYGTLNSNVLQALLACDIYCKASANPSRKWGTQLAGQGRAPEEEIPRHGRWCRKAMETTTSTTSQAMRILVGLPSKKGAYHLPRDVDVPKELRVIWFSLGPTTPELNDPNRQEDDKAGRTFVELLRYLSKVIVQDAPFLRRFVPDLYVWKEPFFSAPSFVAFEAKTLAEVKIAQTTTTSELPAGAIVPLAELLKTVLEERRSEQYDALLAGIGGVFHTIARDLRHQGLPGASPPPPSIPPRTASPWPNHNFWSLQWTELPKIPAVHRDGNERPTFPFHEMYISPGFCSNGGVPEEHLPEAARQHIRDSEVVDPDVIQSGGHSGENVSYLPVTGPSVAVKKVSYWVLSCLMGIVKWSQESDPSGPKALLQKAKDAERLMRERDQHLKQKLESIYEAMNEGSTITPELMREIRELKSKIVENS</sequence>
<organism evidence="3 4">
    <name type="scientific">Cryptococcus neoformans Tu259-1</name>
    <dbReference type="NCBI Taxonomy" id="1230072"/>
    <lineage>
        <taxon>Eukaryota</taxon>
        <taxon>Fungi</taxon>
        <taxon>Dikarya</taxon>
        <taxon>Basidiomycota</taxon>
        <taxon>Agaricomycotina</taxon>
        <taxon>Tremellomycetes</taxon>
        <taxon>Tremellales</taxon>
        <taxon>Cryptococcaceae</taxon>
        <taxon>Cryptococcus</taxon>
        <taxon>Cryptococcus neoformans species complex</taxon>
    </lineage>
</organism>
<gene>
    <name evidence="3" type="ORF">C361_01441</name>
</gene>
<dbReference type="PANTHER" id="PTHR37784:SF2">
    <property type="entry name" value="HIGH-OSMOLARITY-INDUCED TRANSCRIPTION PROTEIN 1"/>
    <property type="match status" value="1"/>
</dbReference>
<dbReference type="Gene3D" id="1.10.443.20">
    <property type="entry name" value="Centromere DNA-binding protein complex CBF3 subunit, domain 2"/>
    <property type="match status" value="1"/>
</dbReference>
<dbReference type="InterPro" id="IPR038279">
    <property type="entry name" value="Ndc10_dom2_sf"/>
</dbReference>
<name>A0A854QIP9_CRYNE</name>
<accession>A0A854QIP9</accession>
<feature type="domain" description="Ndc10" evidence="2">
    <location>
        <begin position="103"/>
        <end position="358"/>
    </location>
</feature>
<dbReference type="InterPro" id="IPR031872">
    <property type="entry name" value="NDC10_II"/>
</dbReference>
<dbReference type="AlphaFoldDB" id="A0A854QIP9"/>
<dbReference type="PANTHER" id="PTHR37784">
    <property type="entry name" value="PROTEIN MSN1"/>
    <property type="match status" value="1"/>
</dbReference>
<dbReference type="GO" id="GO:0060963">
    <property type="term" value="P:positive regulation of ribosomal protein gene transcription by RNA polymerase II"/>
    <property type="evidence" value="ECO:0007669"/>
    <property type="project" value="TreeGrafter"/>
</dbReference>
<dbReference type="EMBL" id="AMKT01000024">
    <property type="protein sequence ID" value="OXG26679.1"/>
    <property type="molecule type" value="Genomic_DNA"/>
</dbReference>